<evidence type="ECO:0000259" key="2">
    <source>
        <dbReference type="PROSITE" id="PS50238"/>
    </source>
</evidence>
<evidence type="ECO:0000313" key="4">
    <source>
        <dbReference type="Proteomes" id="UP000076532"/>
    </source>
</evidence>
<evidence type="ECO:0000256" key="1">
    <source>
        <dbReference type="SAM" id="MobiDB-lite"/>
    </source>
</evidence>
<proteinExistence type="predicted"/>
<organism evidence="3 4">
    <name type="scientific">Athelia psychrophila</name>
    <dbReference type="NCBI Taxonomy" id="1759441"/>
    <lineage>
        <taxon>Eukaryota</taxon>
        <taxon>Fungi</taxon>
        <taxon>Dikarya</taxon>
        <taxon>Basidiomycota</taxon>
        <taxon>Agaricomycotina</taxon>
        <taxon>Agaricomycetes</taxon>
        <taxon>Agaricomycetidae</taxon>
        <taxon>Atheliales</taxon>
        <taxon>Atheliaceae</taxon>
        <taxon>Athelia</taxon>
    </lineage>
</organism>
<dbReference type="GO" id="GO:0007165">
    <property type="term" value="P:signal transduction"/>
    <property type="evidence" value="ECO:0007669"/>
    <property type="project" value="InterPro"/>
</dbReference>
<dbReference type="PROSITE" id="PS50238">
    <property type="entry name" value="RHOGAP"/>
    <property type="match status" value="1"/>
</dbReference>
<accession>A0A166GU31</accession>
<reference evidence="3 4" key="1">
    <citation type="journal article" date="2016" name="Mol. Biol. Evol.">
        <title>Comparative Genomics of Early-Diverging Mushroom-Forming Fungi Provides Insights into the Origins of Lignocellulose Decay Capabilities.</title>
        <authorList>
            <person name="Nagy L.G."/>
            <person name="Riley R."/>
            <person name="Tritt A."/>
            <person name="Adam C."/>
            <person name="Daum C."/>
            <person name="Floudas D."/>
            <person name="Sun H."/>
            <person name="Yadav J.S."/>
            <person name="Pangilinan J."/>
            <person name="Larsson K.H."/>
            <person name="Matsuura K."/>
            <person name="Barry K."/>
            <person name="Labutti K."/>
            <person name="Kuo R."/>
            <person name="Ohm R.A."/>
            <person name="Bhattacharya S.S."/>
            <person name="Shirouzu T."/>
            <person name="Yoshinaga Y."/>
            <person name="Martin F.M."/>
            <person name="Grigoriev I.V."/>
            <person name="Hibbett D.S."/>
        </authorList>
    </citation>
    <scope>NUCLEOTIDE SEQUENCE [LARGE SCALE GENOMIC DNA]</scope>
    <source>
        <strain evidence="3 4">CBS 109695</strain>
    </source>
</reference>
<dbReference type="AlphaFoldDB" id="A0A166GU31"/>
<sequence>MSTAGHPHAQSDRKDLVDSQWPRDIWTQVPESESGKDIAQEAAAGPPLVGLDLDSSDPPDMTSRPRTLWEMMLFRPAYNRTSLKEAHAEPVKFRQNLDSKFLGHHPWDKEYYEKEKANRTPLSAPRWEAHPYPHALYDDLERTLSEMDECNFNLYWNLEEVLKIRKQERKEFSARNHTRAEAKALRHLQINCFPSNIKVFHTRLHKVLIYTATDVVFRGHTHEIPILVHSLIQQLLARGIHDSTLFKAVPTVAYDQLVDTFNEGPSFGDGVDITFADTRDVAGLLANFIVNMKDNLLPLTVSEALFQFAVEPTCRREAVARTEHTAKEHLERRTKYSKKEMPDLVTLAERNAHGPVIWIDDDAKARNDDMENRLQIPVAAALLRFISSSHMSLLDYLMTFFMKTIATPRNTMQAKDIARIFAYPIVGGLSKPISLVTFLWLLERWPRLADLIFNKSPEEPSYGYERYYPAASMSAPIDEQLASIEKIITQFTNSSRGLREAAKEKEGGQAVKRASFSSNFTQVDDGAKGVQKTNTPDLSSQGTGHVKSDEDPTTLREKILALLNTSTIYDEDVRGSL</sequence>
<feature type="domain" description="Rho-GAP" evidence="2">
    <location>
        <begin position="210"/>
        <end position="460"/>
    </location>
</feature>
<dbReference type="Gene3D" id="1.10.555.10">
    <property type="entry name" value="Rho GTPase activation protein"/>
    <property type="match status" value="1"/>
</dbReference>
<dbReference type="InterPro" id="IPR000198">
    <property type="entry name" value="RhoGAP_dom"/>
</dbReference>
<protein>
    <recommendedName>
        <fullName evidence="2">Rho-GAP domain-containing protein</fullName>
    </recommendedName>
</protein>
<feature type="compositionally biased region" description="Polar residues" evidence="1">
    <location>
        <begin position="531"/>
        <end position="543"/>
    </location>
</feature>
<name>A0A166GU31_9AGAM</name>
<keyword evidence="4" id="KW-1185">Reference proteome</keyword>
<dbReference type="OrthoDB" id="79452at2759"/>
<dbReference type="STRING" id="436010.A0A166GU31"/>
<dbReference type="Proteomes" id="UP000076532">
    <property type="component" value="Unassembled WGS sequence"/>
</dbReference>
<gene>
    <name evidence="3" type="ORF">FIBSPDRAFT_1046390</name>
</gene>
<dbReference type="InterPro" id="IPR008936">
    <property type="entry name" value="Rho_GTPase_activation_prot"/>
</dbReference>
<evidence type="ECO:0000313" key="3">
    <source>
        <dbReference type="EMBL" id="KZP18167.1"/>
    </source>
</evidence>
<feature type="region of interest" description="Disordered" evidence="1">
    <location>
        <begin position="523"/>
        <end position="552"/>
    </location>
</feature>
<feature type="region of interest" description="Disordered" evidence="1">
    <location>
        <begin position="1"/>
        <end position="64"/>
    </location>
</feature>
<dbReference type="EMBL" id="KV417575">
    <property type="protein sequence ID" value="KZP18167.1"/>
    <property type="molecule type" value="Genomic_DNA"/>
</dbReference>
<dbReference type="SUPFAM" id="SSF48350">
    <property type="entry name" value="GTPase activation domain, GAP"/>
    <property type="match status" value="1"/>
</dbReference>